<dbReference type="EMBL" id="UOGA01000165">
    <property type="protein sequence ID" value="VAX19876.1"/>
    <property type="molecule type" value="Genomic_DNA"/>
</dbReference>
<evidence type="ECO:0000313" key="1">
    <source>
        <dbReference type="EMBL" id="VAX19876.1"/>
    </source>
</evidence>
<protein>
    <submittedName>
        <fullName evidence="1">Uncharacterized protein</fullName>
    </submittedName>
</protein>
<organism evidence="1">
    <name type="scientific">hydrothermal vent metagenome</name>
    <dbReference type="NCBI Taxonomy" id="652676"/>
    <lineage>
        <taxon>unclassified sequences</taxon>
        <taxon>metagenomes</taxon>
        <taxon>ecological metagenomes</taxon>
    </lineage>
</organism>
<dbReference type="AlphaFoldDB" id="A0A3B1BNE7"/>
<accession>A0A3B1BNE7</accession>
<reference evidence="1" key="1">
    <citation type="submission" date="2018-06" db="EMBL/GenBank/DDBJ databases">
        <authorList>
            <person name="Zhirakovskaya E."/>
        </authorList>
    </citation>
    <scope>NUCLEOTIDE SEQUENCE</scope>
</reference>
<name>A0A3B1BNE7_9ZZZZ</name>
<sequence>PEFGSVFQYIDGNRRMGALSNYADRHCDGEMEIPVAVRQTIHRDKLLSYPLIKQLINEGRFTESDVYKWFDNAFWFLSSAEK</sequence>
<proteinExistence type="predicted"/>
<gene>
    <name evidence="1" type="ORF">MNBD_NITROSPINAE04-1073</name>
</gene>
<feature type="non-terminal residue" evidence="1">
    <location>
        <position position="1"/>
    </location>
</feature>